<comment type="cofactor">
    <cofactor evidence="2">
        <name>Mg(2+)</name>
        <dbReference type="ChEBI" id="CHEBI:18420"/>
    </cofactor>
</comment>
<dbReference type="PANTHER" id="PTHR15822:SF4">
    <property type="entry name" value="TYROSYL-DNA PHOSPHODIESTERASE 2"/>
    <property type="match status" value="1"/>
</dbReference>
<accession>A0A1H1LQZ9</accession>
<keyword evidence="4" id="KW-0479">Metal-binding</keyword>
<evidence type="ECO:0000256" key="6">
    <source>
        <dbReference type="ARBA" id="ARBA00022801"/>
    </source>
</evidence>
<proteinExistence type="predicted"/>
<keyword evidence="6 11" id="KW-0378">Hydrolase</keyword>
<dbReference type="Gene3D" id="3.60.10.10">
    <property type="entry name" value="Endonuclease/exonuclease/phosphatase"/>
    <property type="match status" value="1"/>
</dbReference>
<keyword evidence="9" id="KW-0812">Transmembrane</keyword>
<dbReference type="Proteomes" id="UP000198963">
    <property type="component" value="Chromosome I"/>
</dbReference>
<evidence type="ECO:0000313" key="12">
    <source>
        <dbReference type="Proteomes" id="UP000198963"/>
    </source>
</evidence>
<keyword evidence="11" id="KW-0255">Endonuclease</keyword>
<evidence type="ECO:0000256" key="2">
    <source>
        <dbReference type="ARBA" id="ARBA00001946"/>
    </source>
</evidence>
<evidence type="ECO:0000256" key="9">
    <source>
        <dbReference type="SAM" id="Phobius"/>
    </source>
</evidence>
<evidence type="ECO:0000256" key="7">
    <source>
        <dbReference type="ARBA" id="ARBA00022842"/>
    </source>
</evidence>
<dbReference type="CDD" id="cd09084">
    <property type="entry name" value="EEP-2"/>
    <property type="match status" value="1"/>
</dbReference>
<evidence type="ECO:0000256" key="5">
    <source>
        <dbReference type="ARBA" id="ARBA00022763"/>
    </source>
</evidence>
<evidence type="ECO:0000256" key="1">
    <source>
        <dbReference type="ARBA" id="ARBA00001936"/>
    </source>
</evidence>
<evidence type="ECO:0000259" key="10">
    <source>
        <dbReference type="Pfam" id="PF03372"/>
    </source>
</evidence>
<evidence type="ECO:0000256" key="8">
    <source>
        <dbReference type="ARBA" id="ARBA00023204"/>
    </source>
</evidence>
<dbReference type="Pfam" id="PF03372">
    <property type="entry name" value="Exo_endo_phos"/>
    <property type="match status" value="1"/>
</dbReference>
<comment type="cofactor">
    <cofactor evidence="1">
        <name>Mn(2+)</name>
        <dbReference type="ChEBI" id="CHEBI:29035"/>
    </cofactor>
</comment>
<reference evidence="11 12" key="1">
    <citation type="submission" date="2016-10" db="EMBL/GenBank/DDBJ databases">
        <authorList>
            <person name="Varghese N."/>
            <person name="Submissions S."/>
        </authorList>
    </citation>
    <scope>NUCLEOTIDE SEQUENCE [LARGE SCALE GENOMIC DNA]</scope>
    <source>
        <strain evidence="11 12">RHA_55</strain>
    </source>
</reference>
<dbReference type="GO" id="GO:0004519">
    <property type="term" value="F:endonuclease activity"/>
    <property type="evidence" value="ECO:0007669"/>
    <property type="project" value="UniProtKB-KW"/>
</dbReference>
<dbReference type="PANTHER" id="PTHR15822">
    <property type="entry name" value="TRAF AND TNF RECEPTOR-ASSOCIATED PROTEIN"/>
    <property type="match status" value="1"/>
</dbReference>
<evidence type="ECO:0000256" key="3">
    <source>
        <dbReference type="ARBA" id="ARBA00022722"/>
    </source>
</evidence>
<dbReference type="InterPro" id="IPR005135">
    <property type="entry name" value="Endo/exonuclease/phosphatase"/>
</dbReference>
<feature type="transmembrane region" description="Helical" evidence="9">
    <location>
        <begin position="34"/>
        <end position="54"/>
    </location>
</feature>
<dbReference type="STRING" id="1249933.SAMN04489797_0070"/>
<dbReference type="SUPFAM" id="SSF56219">
    <property type="entry name" value="DNase I-like"/>
    <property type="match status" value="1"/>
</dbReference>
<feature type="domain" description="Endonuclease/exonuclease/phosphatase" evidence="10">
    <location>
        <begin position="95"/>
        <end position="320"/>
    </location>
</feature>
<feature type="transmembrane region" description="Helical" evidence="9">
    <location>
        <begin position="7"/>
        <end position="28"/>
    </location>
</feature>
<feature type="transmembrane region" description="Helical" evidence="9">
    <location>
        <begin position="61"/>
        <end position="82"/>
    </location>
</feature>
<dbReference type="AlphaFoldDB" id="A0A1H1LQZ9"/>
<dbReference type="InterPro" id="IPR051547">
    <property type="entry name" value="TDP2-like"/>
</dbReference>
<keyword evidence="5" id="KW-0227">DNA damage</keyword>
<keyword evidence="11" id="KW-0269">Exonuclease</keyword>
<organism evidence="11 12">
    <name type="scientific">Winogradskyella sediminis</name>
    <dbReference type="NCBI Taxonomy" id="1382466"/>
    <lineage>
        <taxon>Bacteria</taxon>
        <taxon>Pseudomonadati</taxon>
        <taxon>Bacteroidota</taxon>
        <taxon>Flavobacteriia</taxon>
        <taxon>Flavobacteriales</taxon>
        <taxon>Flavobacteriaceae</taxon>
        <taxon>Winogradskyella</taxon>
    </lineage>
</organism>
<keyword evidence="7" id="KW-0460">Magnesium</keyword>
<keyword evidence="8" id="KW-0234">DNA repair</keyword>
<gene>
    <name evidence="11" type="ORF">SAMN04489797_0070</name>
</gene>
<dbReference type="GO" id="GO:0046872">
    <property type="term" value="F:metal ion binding"/>
    <property type="evidence" value="ECO:0007669"/>
    <property type="project" value="UniProtKB-KW"/>
</dbReference>
<keyword evidence="9" id="KW-1133">Transmembrane helix</keyword>
<dbReference type="RefSeq" id="WP_092443133.1">
    <property type="nucleotide sequence ID" value="NZ_LT629774.1"/>
</dbReference>
<keyword evidence="12" id="KW-1185">Reference proteome</keyword>
<dbReference type="GO" id="GO:0006281">
    <property type="term" value="P:DNA repair"/>
    <property type="evidence" value="ECO:0007669"/>
    <property type="project" value="UniProtKB-KW"/>
</dbReference>
<dbReference type="InterPro" id="IPR036691">
    <property type="entry name" value="Endo/exonu/phosph_ase_sf"/>
</dbReference>
<keyword evidence="3" id="KW-0540">Nuclease</keyword>
<dbReference type="GO" id="GO:0004527">
    <property type="term" value="F:exonuclease activity"/>
    <property type="evidence" value="ECO:0007669"/>
    <property type="project" value="UniProtKB-KW"/>
</dbReference>
<dbReference type="EMBL" id="LT629774">
    <property type="protein sequence ID" value="SDR77054.1"/>
    <property type="molecule type" value="Genomic_DNA"/>
</dbReference>
<name>A0A1H1LQZ9_9FLAO</name>
<protein>
    <submittedName>
        <fullName evidence="11">Metal-dependent hydrolase, endonuclease/exonuclease/phosphatase family</fullName>
    </submittedName>
</protein>
<evidence type="ECO:0000256" key="4">
    <source>
        <dbReference type="ARBA" id="ARBA00022723"/>
    </source>
</evidence>
<keyword evidence="9" id="KW-0472">Membrane</keyword>
<sequence>MKLKFDIIDKISIGFTFAIFIGVISSYINLGMLSVFFSVIMPLLFLCNTLLAIYGLFKKKYFYITGTLLYLFCFTFFFQVSYTPKDKDNNTVSILSYNVRAFQQYISKNKNASTEIIKFIDSIGADIVVFQESSYKDSRNVQGYPYHFLGYRAHIDKSLLTIYSKYPIINKGFIDFPNSKNNAIYADIKINEDTLRVYNAHLQSYVISPYILTQKYSDFSYWKSLNSKIKKQVEQARLIKHHANKTNNNVIICGDFNATPYSQTYRILKKNFKDSYLSSGNGFGETYSRLYYPLRLDYFLSSGNINVINHYNYDVNLSDHEPISIKFKIKKDTLKH</sequence>
<evidence type="ECO:0000313" key="11">
    <source>
        <dbReference type="EMBL" id="SDR77054.1"/>
    </source>
</evidence>